<comment type="similarity">
    <text evidence="5">Belongs to the SepF family.</text>
</comment>
<keyword evidence="1 5" id="KW-0132">Cell division</keyword>
<evidence type="ECO:0000256" key="2">
    <source>
        <dbReference type="ARBA" id="ARBA00023210"/>
    </source>
</evidence>
<dbReference type="HAMAP" id="MF_01197">
    <property type="entry name" value="SepF"/>
    <property type="match status" value="1"/>
</dbReference>
<comment type="function">
    <text evidence="4 5">Cell division protein that is part of the divisome complex and is recruited early to the Z-ring. Probably stimulates Z-ring formation, perhaps through the cross-linking of FtsZ protofilaments. Its function overlaps with FtsA.</text>
</comment>
<evidence type="ECO:0000256" key="5">
    <source>
        <dbReference type="HAMAP-Rule" id="MF_01197"/>
    </source>
</evidence>
<organism evidence="7 8">
    <name type="scientific">Pontimonas salivibrio</name>
    <dbReference type="NCBI Taxonomy" id="1159327"/>
    <lineage>
        <taxon>Bacteria</taxon>
        <taxon>Bacillati</taxon>
        <taxon>Actinomycetota</taxon>
        <taxon>Actinomycetes</taxon>
        <taxon>Micrococcales</taxon>
        <taxon>Microbacteriaceae</taxon>
        <taxon>Pontimonas</taxon>
    </lineage>
</organism>
<dbReference type="PANTHER" id="PTHR35798">
    <property type="entry name" value="CELL DIVISION PROTEIN SEPF"/>
    <property type="match status" value="1"/>
</dbReference>
<dbReference type="PANTHER" id="PTHR35798:SF1">
    <property type="entry name" value="CELL DIVISION PROTEIN SEPF"/>
    <property type="match status" value="1"/>
</dbReference>
<comment type="subunit">
    <text evidence="5">Homodimer. Interacts with FtsZ.</text>
</comment>
<dbReference type="EMBL" id="CP026923">
    <property type="protein sequence ID" value="AVG23954.1"/>
    <property type="molecule type" value="Genomic_DNA"/>
</dbReference>
<sequence>MANPLRKTLEFLGLAEESTSEEWSERPAAVHPTQQQQPAQRATVTPLRRARGSQAPDVNEILTVHPKKYEDAKLIAETFRDGIPVVMNVTQMSESEARRMVDFASGLTQGLYGHIERVTPKVFLLSPSHVQVSGEASDDSADDALLD</sequence>
<proteinExistence type="inferred from homology"/>
<accession>A0A2L2BQL4</accession>
<keyword evidence="5" id="KW-0963">Cytoplasm</keyword>
<protein>
    <recommendedName>
        <fullName evidence="5">Cell division protein SepF</fullName>
    </recommendedName>
</protein>
<dbReference type="GO" id="GO:0043093">
    <property type="term" value="P:FtsZ-dependent cytokinesis"/>
    <property type="evidence" value="ECO:0007669"/>
    <property type="project" value="UniProtKB-UniRule"/>
</dbReference>
<dbReference type="InterPro" id="IPR007561">
    <property type="entry name" value="Cell_div_SepF/SepF-rel"/>
</dbReference>
<feature type="compositionally biased region" description="Low complexity" evidence="6">
    <location>
        <begin position="27"/>
        <end position="43"/>
    </location>
</feature>
<feature type="region of interest" description="Disordered" evidence="6">
    <location>
        <begin position="16"/>
        <end position="43"/>
    </location>
</feature>
<dbReference type="Pfam" id="PF04472">
    <property type="entry name" value="SepF"/>
    <property type="match status" value="1"/>
</dbReference>
<comment type="subcellular location">
    <subcellularLocation>
        <location evidence="5">Cytoplasm</location>
    </subcellularLocation>
    <text evidence="5">Localizes to the division site, in a FtsZ-dependent manner.</text>
</comment>
<evidence type="ECO:0000313" key="8">
    <source>
        <dbReference type="Proteomes" id="UP000243077"/>
    </source>
</evidence>
<dbReference type="Gene3D" id="3.30.110.150">
    <property type="entry name" value="SepF-like protein"/>
    <property type="match status" value="1"/>
</dbReference>
<dbReference type="RefSeq" id="WP_104913496.1">
    <property type="nucleotide sequence ID" value="NZ_CP026923.1"/>
</dbReference>
<keyword evidence="3 5" id="KW-0131">Cell cycle</keyword>
<keyword evidence="2 5" id="KW-0717">Septation</keyword>
<evidence type="ECO:0000256" key="4">
    <source>
        <dbReference type="ARBA" id="ARBA00044936"/>
    </source>
</evidence>
<evidence type="ECO:0000256" key="6">
    <source>
        <dbReference type="SAM" id="MobiDB-lite"/>
    </source>
</evidence>
<name>A0A2L2BQL4_9MICO</name>
<keyword evidence="8" id="KW-1185">Reference proteome</keyword>
<dbReference type="GO" id="GO:0000917">
    <property type="term" value="P:division septum assembly"/>
    <property type="evidence" value="ECO:0007669"/>
    <property type="project" value="UniProtKB-KW"/>
</dbReference>
<evidence type="ECO:0000256" key="3">
    <source>
        <dbReference type="ARBA" id="ARBA00023306"/>
    </source>
</evidence>
<reference evidence="7 8" key="1">
    <citation type="submission" date="2018-02" db="EMBL/GenBank/DDBJ databases">
        <title>Complete genome of the streamlined marine actinobacterium Pontimonas salivibrio CL-TW6 adapted to coastal planktonic lifestype.</title>
        <authorList>
            <person name="Cho B.C."/>
            <person name="Hardies S.C."/>
            <person name="Jang G.I."/>
            <person name="Hwang C.Y."/>
        </authorList>
    </citation>
    <scope>NUCLEOTIDE SEQUENCE [LARGE SCALE GENOMIC DNA]</scope>
    <source>
        <strain evidence="7 8">CL-TW6</strain>
    </source>
</reference>
<dbReference type="KEGG" id="psai:C3B54_11986"/>
<dbReference type="OrthoDB" id="3731101at2"/>
<dbReference type="GO" id="GO:0005737">
    <property type="term" value="C:cytoplasm"/>
    <property type="evidence" value="ECO:0007669"/>
    <property type="project" value="UniProtKB-SubCell"/>
</dbReference>
<dbReference type="InterPro" id="IPR023052">
    <property type="entry name" value="Cell_div_SepF"/>
</dbReference>
<evidence type="ECO:0000313" key="7">
    <source>
        <dbReference type="EMBL" id="AVG23954.1"/>
    </source>
</evidence>
<evidence type="ECO:0000256" key="1">
    <source>
        <dbReference type="ARBA" id="ARBA00022618"/>
    </source>
</evidence>
<dbReference type="InterPro" id="IPR038594">
    <property type="entry name" value="SepF-like_sf"/>
</dbReference>
<gene>
    <name evidence="5" type="primary">sepF</name>
    <name evidence="7" type="ORF">C3B54_11986</name>
</gene>
<dbReference type="AlphaFoldDB" id="A0A2L2BQL4"/>
<dbReference type="Proteomes" id="UP000243077">
    <property type="component" value="Chromosome"/>
</dbReference>